<dbReference type="InterPro" id="IPR021799">
    <property type="entry name" value="PIN-like_prokaryotic"/>
</dbReference>
<dbReference type="EMBL" id="JAHVHU010000008">
    <property type="protein sequence ID" value="MBY5958381.1"/>
    <property type="molecule type" value="Genomic_DNA"/>
</dbReference>
<proteinExistence type="predicted"/>
<dbReference type="PANTHER" id="PTHR39550:SF1">
    <property type="entry name" value="SLL0658 PROTEIN"/>
    <property type="match status" value="1"/>
</dbReference>
<reference evidence="1" key="1">
    <citation type="submission" date="2021-06" db="EMBL/GenBank/DDBJ databases">
        <title>44 bacteria genomes isolated from Dapeng, Shenzhen.</title>
        <authorList>
            <person name="Zheng W."/>
            <person name="Yu S."/>
            <person name="Huang Y."/>
        </authorList>
    </citation>
    <scope>NUCLEOTIDE SEQUENCE</scope>
    <source>
        <strain evidence="1">DP5N28-2</strain>
    </source>
</reference>
<accession>A0A953HXD7</accession>
<evidence type="ECO:0000313" key="2">
    <source>
        <dbReference type="Proteomes" id="UP000753961"/>
    </source>
</evidence>
<sequence>MRVISDTTIISNLVQIDELEILERLYSEVIIPVSVYDELQILVDRGIVSRGELEVDWIIVKSVVSHDMVSDLLNRLDLGESESIILGMELNADYLLIDEKSGRMEGVKRGMKIIGTLGILIKAKQSGFINSVEMKI</sequence>
<comment type="caution">
    <text evidence="1">The sequence shown here is derived from an EMBL/GenBank/DDBJ whole genome shotgun (WGS) entry which is preliminary data.</text>
</comment>
<evidence type="ECO:0008006" key="3">
    <source>
        <dbReference type="Google" id="ProtNLM"/>
    </source>
</evidence>
<organism evidence="1 2">
    <name type="scientific">Membranihabitans marinus</name>
    <dbReference type="NCBI Taxonomy" id="1227546"/>
    <lineage>
        <taxon>Bacteria</taxon>
        <taxon>Pseudomonadati</taxon>
        <taxon>Bacteroidota</taxon>
        <taxon>Saprospiria</taxon>
        <taxon>Saprospirales</taxon>
        <taxon>Saprospiraceae</taxon>
        <taxon>Membranihabitans</taxon>
    </lineage>
</organism>
<dbReference type="AlphaFoldDB" id="A0A953HXD7"/>
<protein>
    <recommendedName>
        <fullName evidence="3">PIN domain-containing protein</fullName>
    </recommendedName>
</protein>
<dbReference type="Proteomes" id="UP000753961">
    <property type="component" value="Unassembled WGS sequence"/>
</dbReference>
<evidence type="ECO:0000313" key="1">
    <source>
        <dbReference type="EMBL" id="MBY5958381.1"/>
    </source>
</evidence>
<dbReference type="Pfam" id="PF11848">
    <property type="entry name" value="DUF3368"/>
    <property type="match status" value="1"/>
</dbReference>
<gene>
    <name evidence="1" type="ORF">KUV50_09580</name>
</gene>
<keyword evidence="2" id="KW-1185">Reference proteome</keyword>
<name>A0A953HXD7_9BACT</name>
<dbReference type="RefSeq" id="WP_222579917.1">
    <property type="nucleotide sequence ID" value="NZ_JAHVHU010000008.1"/>
</dbReference>
<dbReference type="PANTHER" id="PTHR39550">
    <property type="entry name" value="SLL0658 PROTEIN"/>
    <property type="match status" value="1"/>
</dbReference>